<feature type="compositionally biased region" description="Basic and acidic residues" evidence="1">
    <location>
        <begin position="161"/>
        <end position="181"/>
    </location>
</feature>
<feature type="region of interest" description="Disordered" evidence="1">
    <location>
        <begin position="158"/>
        <end position="217"/>
    </location>
</feature>
<feature type="compositionally biased region" description="Polar residues" evidence="1">
    <location>
        <begin position="184"/>
        <end position="204"/>
    </location>
</feature>
<sequence>MDDWELPVSEIRSWTYVLMEHYGFDGVKALINKALEGRLDEGTVELLACQGEILENHAAVSDRIRAWRSDIPVVPSHWPPIHPFDAHRRVFSFFNDEYYIPGEAPEDAPTIKAVLDEYNRWFLLTLLKKFRYDDAKASQRRNIVWRIVRHDPYTDPYDSQDFMRGKRDHETRHRRASRDELANNIYNDTPSAGPSGLTRTTRSQLHPPPPPQYWHQA</sequence>
<feature type="compositionally biased region" description="Pro residues" evidence="1">
    <location>
        <begin position="206"/>
        <end position="217"/>
    </location>
</feature>
<comment type="caution">
    <text evidence="2">The sequence shown here is derived from an EMBL/GenBank/DDBJ whole genome shotgun (WGS) entry which is preliminary data.</text>
</comment>
<evidence type="ECO:0000313" key="3">
    <source>
        <dbReference type="Proteomes" id="UP001175228"/>
    </source>
</evidence>
<evidence type="ECO:0000313" key="2">
    <source>
        <dbReference type="EMBL" id="KAK0481130.1"/>
    </source>
</evidence>
<name>A0AA39PC28_9AGAR</name>
<organism evidence="2 3">
    <name type="scientific">Armillaria luteobubalina</name>
    <dbReference type="NCBI Taxonomy" id="153913"/>
    <lineage>
        <taxon>Eukaryota</taxon>
        <taxon>Fungi</taxon>
        <taxon>Dikarya</taxon>
        <taxon>Basidiomycota</taxon>
        <taxon>Agaricomycotina</taxon>
        <taxon>Agaricomycetes</taxon>
        <taxon>Agaricomycetidae</taxon>
        <taxon>Agaricales</taxon>
        <taxon>Marasmiineae</taxon>
        <taxon>Physalacriaceae</taxon>
        <taxon>Armillaria</taxon>
    </lineage>
</organism>
<proteinExistence type="predicted"/>
<dbReference type="Proteomes" id="UP001175228">
    <property type="component" value="Unassembled WGS sequence"/>
</dbReference>
<gene>
    <name evidence="2" type="ORF">EDD18DRAFT_1113123</name>
</gene>
<keyword evidence="3" id="KW-1185">Reference proteome</keyword>
<reference evidence="2" key="1">
    <citation type="submission" date="2023-06" db="EMBL/GenBank/DDBJ databases">
        <authorList>
            <consortium name="Lawrence Berkeley National Laboratory"/>
            <person name="Ahrendt S."/>
            <person name="Sahu N."/>
            <person name="Indic B."/>
            <person name="Wong-Bajracharya J."/>
            <person name="Merenyi Z."/>
            <person name="Ke H.-M."/>
            <person name="Monk M."/>
            <person name="Kocsube S."/>
            <person name="Drula E."/>
            <person name="Lipzen A."/>
            <person name="Balint B."/>
            <person name="Henrissat B."/>
            <person name="Andreopoulos B."/>
            <person name="Martin F.M."/>
            <person name="Harder C.B."/>
            <person name="Rigling D."/>
            <person name="Ford K.L."/>
            <person name="Foster G.D."/>
            <person name="Pangilinan J."/>
            <person name="Papanicolaou A."/>
            <person name="Barry K."/>
            <person name="LaButti K."/>
            <person name="Viragh M."/>
            <person name="Koriabine M."/>
            <person name="Yan M."/>
            <person name="Riley R."/>
            <person name="Champramary S."/>
            <person name="Plett K.L."/>
            <person name="Tsai I.J."/>
            <person name="Slot J."/>
            <person name="Sipos G."/>
            <person name="Plett J."/>
            <person name="Nagy L.G."/>
            <person name="Grigoriev I.V."/>
        </authorList>
    </citation>
    <scope>NUCLEOTIDE SEQUENCE</scope>
    <source>
        <strain evidence="2">HWK02</strain>
    </source>
</reference>
<dbReference type="AlphaFoldDB" id="A0AA39PC28"/>
<accession>A0AA39PC28</accession>
<protein>
    <submittedName>
        <fullName evidence="2">Uncharacterized protein</fullName>
    </submittedName>
</protein>
<evidence type="ECO:0000256" key="1">
    <source>
        <dbReference type="SAM" id="MobiDB-lite"/>
    </source>
</evidence>
<dbReference type="EMBL" id="JAUEPU010000074">
    <property type="protein sequence ID" value="KAK0481130.1"/>
    <property type="molecule type" value="Genomic_DNA"/>
</dbReference>